<name>A0A9Q1E6Z6_SYNKA</name>
<gene>
    <name evidence="1" type="ORF">SKAU_G00414160</name>
</gene>
<accession>A0A9Q1E6Z6</accession>
<evidence type="ECO:0000313" key="2">
    <source>
        <dbReference type="Proteomes" id="UP001152622"/>
    </source>
</evidence>
<dbReference type="EMBL" id="JAINUF010000023">
    <property type="protein sequence ID" value="KAJ8333408.1"/>
    <property type="molecule type" value="Genomic_DNA"/>
</dbReference>
<proteinExistence type="predicted"/>
<protein>
    <submittedName>
        <fullName evidence="1">Uncharacterized protein</fullName>
    </submittedName>
</protein>
<dbReference type="Proteomes" id="UP001152622">
    <property type="component" value="Chromosome 23"/>
</dbReference>
<reference evidence="1" key="1">
    <citation type="journal article" date="2023" name="Science">
        <title>Genome structures resolve the early diversification of teleost fishes.</title>
        <authorList>
            <person name="Parey E."/>
            <person name="Louis A."/>
            <person name="Montfort J."/>
            <person name="Bouchez O."/>
            <person name="Roques C."/>
            <person name="Iampietro C."/>
            <person name="Lluch J."/>
            <person name="Castinel A."/>
            <person name="Donnadieu C."/>
            <person name="Desvignes T."/>
            <person name="Floi Bucao C."/>
            <person name="Jouanno E."/>
            <person name="Wen M."/>
            <person name="Mejri S."/>
            <person name="Dirks R."/>
            <person name="Jansen H."/>
            <person name="Henkel C."/>
            <person name="Chen W.J."/>
            <person name="Zahm M."/>
            <person name="Cabau C."/>
            <person name="Klopp C."/>
            <person name="Thompson A.W."/>
            <person name="Robinson-Rechavi M."/>
            <person name="Braasch I."/>
            <person name="Lecointre G."/>
            <person name="Bobe J."/>
            <person name="Postlethwait J.H."/>
            <person name="Berthelot C."/>
            <person name="Roest Crollius H."/>
            <person name="Guiguen Y."/>
        </authorList>
    </citation>
    <scope>NUCLEOTIDE SEQUENCE</scope>
    <source>
        <strain evidence="1">WJC10195</strain>
    </source>
</reference>
<sequence>MSEQKKVAAHLATPWLERAESRDGEHGAQLLSSVGPAELNLSTPGTVGTLHQSAQARLMSPDRGVRLSDSLCHGAKLLAPRRLTEPRAAVPQAWGNLWVTIDTVKRLALLKGRRLPQSIPNSHVNADYTNLPAAVEGFLQHSSKGLSVVECSQPCALLTEFRHRQRQ</sequence>
<evidence type="ECO:0000313" key="1">
    <source>
        <dbReference type="EMBL" id="KAJ8333408.1"/>
    </source>
</evidence>
<organism evidence="1 2">
    <name type="scientific">Synaphobranchus kaupii</name>
    <name type="common">Kaup's arrowtooth eel</name>
    <dbReference type="NCBI Taxonomy" id="118154"/>
    <lineage>
        <taxon>Eukaryota</taxon>
        <taxon>Metazoa</taxon>
        <taxon>Chordata</taxon>
        <taxon>Craniata</taxon>
        <taxon>Vertebrata</taxon>
        <taxon>Euteleostomi</taxon>
        <taxon>Actinopterygii</taxon>
        <taxon>Neopterygii</taxon>
        <taxon>Teleostei</taxon>
        <taxon>Anguilliformes</taxon>
        <taxon>Synaphobranchidae</taxon>
        <taxon>Synaphobranchus</taxon>
    </lineage>
</organism>
<dbReference type="AlphaFoldDB" id="A0A9Q1E6Z6"/>
<keyword evidence="2" id="KW-1185">Reference proteome</keyword>
<comment type="caution">
    <text evidence="1">The sequence shown here is derived from an EMBL/GenBank/DDBJ whole genome shotgun (WGS) entry which is preliminary data.</text>
</comment>